<reference evidence="3" key="1">
    <citation type="journal article" date="2013" name="Environ. Microbiol.">
        <title>Microbiota from the distal guts of lean and obese adolescents exhibit partial functional redundancy besides clear differences in community structure.</title>
        <authorList>
            <person name="Ferrer M."/>
            <person name="Ruiz A."/>
            <person name="Lanza F."/>
            <person name="Haange S.B."/>
            <person name="Oberbach A."/>
            <person name="Till H."/>
            <person name="Bargiela R."/>
            <person name="Campoy C."/>
            <person name="Segura M.T."/>
            <person name="Richter M."/>
            <person name="von Bergen M."/>
            <person name="Seifert J."/>
            <person name="Suarez A."/>
        </authorList>
    </citation>
    <scope>NUCLEOTIDE SEQUENCE</scope>
</reference>
<evidence type="ECO:0000259" key="2">
    <source>
        <dbReference type="Pfam" id="PF02096"/>
    </source>
</evidence>
<feature type="non-terminal residue" evidence="3">
    <location>
        <position position="176"/>
    </location>
</feature>
<evidence type="ECO:0000313" key="3">
    <source>
        <dbReference type="EMBL" id="EKC55330.1"/>
    </source>
</evidence>
<dbReference type="Pfam" id="PF02096">
    <property type="entry name" value="60KD_IMP"/>
    <property type="match status" value="1"/>
</dbReference>
<keyword evidence="1" id="KW-0472">Membrane</keyword>
<sequence length="176" mass="19782">MFCGLNFGTTPKLAFEPLIIIPIFAFVLSLVQTVLSQYLNKKNNPEMANAGGAGMKVMLYIMPLFSLWISFSVPAGVGFYWGVNYALGIVQSLVMQKLYSPEKLRAEAEEKMKERKLKERQVTTTAVVTDADTGEEKTVTKTETLSQKEINRRKLAAARKADAEKYGEEYHEEDDD</sequence>
<name>K1SN63_9ZZZZ</name>
<feature type="transmembrane region" description="Helical" evidence="1">
    <location>
        <begin position="19"/>
        <end position="39"/>
    </location>
</feature>
<dbReference type="AlphaFoldDB" id="K1SN63"/>
<feature type="domain" description="Membrane insertase YidC/Oxa/ALB C-terminal" evidence="2">
    <location>
        <begin position="27"/>
        <end position="97"/>
    </location>
</feature>
<dbReference type="EMBL" id="AJWY01010515">
    <property type="protein sequence ID" value="EKC55330.1"/>
    <property type="molecule type" value="Genomic_DNA"/>
</dbReference>
<accession>K1SN63</accession>
<comment type="caution">
    <text evidence="3">The sequence shown here is derived from an EMBL/GenBank/DDBJ whole genome shotgun (WGS) entry which is preliminary data.</text>
</comment>
<evidence type="ECO:0000256" key="1">
    <source>
        <dbReference type="SAM" id="Phobius"/>
    </source>
</evidence>
<protein>
    <submittedName>
        <fullName evidence="3">Membrane protein insertase, YidC/Oxa1 family</fullName>
    </submittedName>
</protein>
<organism evidence="3">
    <name type="scientific">human gut metagenome</name>
    <dbReference type="NCBI Taxonomy" id="408170"/>
    <lineage>
        <taxon>unclassified sequences</taxon>
        <taxon>metagenomes</taxon>
        <taxon>organismal metagenomes</taxon>
    </lineage>
</organism>
<keyword evidence="1" id="KW-1133">Transmembrane helix</keyword>
<keyword evidence="1" id="KW-0812">Transmembrane</keyword>
<gene>
    <name evidence="3" type="ORF">LEA_15406</name>
</gene>
<proteinExistence type="predicted"/>
<dbReference type="InterPro" id="IPR028055">
    <property type="entry name" value="YidC/Oxa/ALB_C"/>
</dbReference>